<evidence type="ECO:0000259" key="6">
    <source>
        <dbReference type="Pfam" id="PF02776"/>
    </source>
</evidence>
<dbReference type="GO" id="GO:0005948">
    <property type="term" value="C:acetolactate synthase complex"/>
    <property type="evidence" value="ECO:0007669"/>
    <property type="project" value="TreeGrafter"/>
</dbReference>
<evidence type="ECO:0000256" key="2">
    <source>
        <dbReference type="ARBA" id="ARBA00023052"/>
    </source>
</evidence>
<dbReference type="SUPFAM" id="SSF52467">
    <property type="entry name" value="DHS-like NAD/FAD-binding domain"/>
    <property type="match status" value="1"/>
</dbReference>
<gene>
    <name evidence="7" type="ORF">A3F23_00245</name>
</gene>
<comment type="similarity">
    <text evidence="1 3">Belongs to the TPP enzyme family.</text>
</comment>
<dbReference type="CDD" id="cd07035">
    <property type="entry name" value="TPP_PYR_POX_like"/>
    <property type="match status" value="1"/>
</dbReference>
<evidence type="ECO:0000256" key="1">
    <source>
        <dbReference type="ARBA" id="ARBA00007812"/>
    </source>
</evidence>
<dbReference type="Pfam" id="PF02776">
    <property type="entry name" value="TPP_enzyme_N"/>
    <property type="match status" value="1"/>
</dbReference>
<protein>
    <recommendedName>
        <fullName evidence="9">Thiamine pyrophosphate-binding protein</fullName>
    </recommendedName>
</protein>
<evidence type="ECO:0008006" key="9">
    <source>
        <dbReference type="Google" id="ProtNLM"/>
    </source>
</evidence>
<dbReference type="GO" id="GO:0000287">
    <property type="term" value="F:magnesium ion binding"/>
    <property type="evidence" value="ECO:0007669"/>
    <property type="project" value="InterPro"/>
</dbReference>
<dbReference type="PANTHER" id="PTHR18968">
    <property type="entry name" value="THIAMINE PYROPHOSPHATE ENZYMES"/>
    <property type="match status" value="1"/>
</dbReference>
<dbReference type="InterPro" id="IPR012001">
    <property type="entry name" value="Thiamin_PyroP_enz_TPP-bd_dom"/>
</dbReference>
<feature type="domain" description="Thiamine pyrophosphate enzyme N-terminal TPP-binding" evidence="6">
    <location>
        <begin position="9"/>
        <end position="95"/>
    </location>
</feature>
<evidence type="ECO:0000259" key="5">
    <source>
        <dbReference type="Pfam" id="PF02775"/>
    </source>
</evidence>
<dbReference type="InterPro" id="IPR045229">
    <property type="entry name" value="TPP_enz"/>
</dbReference>
<evidence type="ECO:0000259" key="4">
    <source>
        <dbReference type="Pfam" id="PF00205"/>
    </source>
</evidence>
<accession>A0A1F5WNY8</accession>
<dbReference type="GO" id="GO:0009097">
    <property type="term" value="P:isoleucine biosynthetic process"/>
    <property type="evidence" value="ECO:0007669"/>
    <property type="project" value="TreeGrafter"/>
</dbReference>
<evidence type="ECO:0000313" key="8">
    <source>
        <dbReference type="Proteomes" id="UP000177723"/>
    </source>
</evidence>
<reference evidence="7 8" key="1">
    <citation type="journal article" date="2016" name="Nat. Commun.">
        <title>Thousands of microbial genomes shed light on interconnected biogeochemical processes in an aquifer system.</title>
        <authorList>
            <person name="Anantharaman K."/>
            <person name="Brown C.T."/>
            <person name="Hug L.A."/>
            <person name="Sharon I."/>
            <person name="Castelle C.J."/>
            <person name="Probst A.J."/>
            <person name="Thomas B.C."/>
            <person name="Singh A."/>
            <person name="Wilkins M.J."/>
            <person name="Karaoz U."/>
            <person name="Brodie E.L."/>
            <person name="Williams K.H."/>
            <person name="Hubbard S.S."/>
            <person name="Banfield J.F."/>
        </authorList>
    </citation>
    <scope>NUCLEOTIDE SEQUENCE [LARGE SCALE GENOMIC DNA]</scope>
</reference>
<dbReference type="PANTHER" id="PTHR18968:SF13">
    <property type="entry name" value="ACETOLACTATE SYNTHASE CATALYTIC SUBUNIT, MITOCHONDRIAL"/>
    <property type="match status" value="1"/>
</dbReference>
<dbReference type="InterPro" id="IPR012000">
    <property type="entry name" value="Thiamin_PyroP_enz_cen_dom"/>
</dbReference>
<dbReference type="GO" id="GO:0030976">
    <property type="term" value="F:thiamine pyrophosphate binding"/>
    <property type="evidence" value="ECO:0007669"/>
    <property type="project" value="InterPro"/>
</dbReference>
<dbReference type="AlphaFoldDB" id="A0A1F5WNY8"/>
<dbReference type="InterPro" id="IPR029061">
    <property type="entry name" value="THDP-binding"/>
</dbReference>
<dbReference type="Proteomes" id="UP000177723">
    <property type="component" value="Unassembled WGS sequence"/>
</dbReference>
<keyword evidence="2 3" id="KW-0786">Thiamine pyrophosphate</keyword>
<dbReference type="Pfam" id="PF02775">
    <property type="entry name" value="TPP_enzyme_C"/>
    <property type="match status" value="1"/>
</dbReference>
<proteinExistence type="inferred from homology"/>
<feature type="domain" description="Thiamine pyrophosphate enzyme TPP-binding" evidence="5">
    <location>
        <begin position="358"/>
        <end position="501"/>
    </location>
</feature>
<dbReference type="CDD" id="cd00568">
    <property type="entry name" value="TPP_enzymes"/>
    <property type="match status" value="1"/>
</dbReference>
<dbReference type="InterPro" id="IPR011766">
    <property type="entry name" value="TPP_enzyme_TPP-bd"/>
</dbReference>
<dbReference type="GO" id="GO:0003984">
    <property type="term" value="F:acetolactate synthase activity"/>
    <property type="evidence" value="ECO:0007669"/>
    <property type="project" value="TreeGrafter"/>
</dbReference>
<evidence type="ECO:0000313" key="7">
    <source>
        <dbReference type="EMBL" id="OGF77365.1"/>
    </source>
</evidence>
<dbReference type="Gene3D" id="3.40.50.970">
    <property type="match status" value="2"/>
</dbReference>
<name>A0A1F5WNY8_9BACT</name>
<dbReference type="Pfam" id="PF00205">
    <property type="entry name" value="TPP_enzyme_M"/>
    <property type="match status" value="1"/>
</dbReference>
<dbReference type="SUPFAM" id="SSF52518">
    <property type="entry name" value="Thiamin diphosphate-binding fold (THDP-binding)"/>
    <property type="match status" value="2"/>
</dbReference>
<dbReference type="GO" id="GO:0009099">
    <property type="term" value="P:L-valine biosynthetic process"/>
    <property type="evidence" value="ECO:0007669"/>
    <property type="project" value="TreeGrafter"/>
</dbReference>
<dbReference type="EMBL" id="MFHT01000020">
    <property type="protein sequence ID" value="OGF77365.1"/>
    <property type="molecule type" value="Genomic_DNA"/>
</dbReference>
<dbReference type="InterPro" id="IPR029035">
    <property type="entry name" value="DHS-like_NAD/FAD-binding_dom"/>
</dbReference>
<organism evidence="7 8">
    <name type="scientific">Candidatus Giovannonibacteria bacterium RIFCSPHIGHO2_12_FULL_43_15</name>
    <dbReference type="NCBI Taxonomy" id="1798341"/>
    <lineage>
        <taxon>Bacteria</taxon>
        <taxon>Candidatus Giovannoniibacteriota</taxon>
    </lineage>
</organism>
<dbReference type="Gene3D" id="3.40.50.1220">
    <property type="entry name" value="TPP-binding domain"/>
    <property type="match status" value="1"/>
</dbReference>
<dbReference type="GO" id="GO:0050660">
    <property type="term" value="F:flavin adenine dinucleotide binding"/>
    <property type="evidence" value="ECO:0007669"/>
    <property type="project" value="TreeGrafter"/>
</dbReference>
<feature type="domain" description="Thiamine pyrophosphate enzyme central" evidence="4">
    <location>
        <begin position="179"/>
        <end position="280"/>
    </location>
</feature>
<comment type="caution">
    <text evidence="7">The sequence shown here is derived from an EMBL/GenBank/DDBJ whole genome shotgun (WGS) entry which is preliminary data.</text>
</comment>
<evidence type="ECO:0000256" key="3">
    <source>
        <dbReference type="RuleBase" id="RU362132"/>
    </source>
</evidence>
<sequence length="517" mass="55375">MISENIAKLADTLVKKGIKYAFGIAGSGSSLELITALEERGVPYQPVSHEAAAVFMAGACSRDGKTNAVAITIKGPGFANTVPGTLSNFYENRPALTASEAYGPGVPLFRAHKRMDHKSVISTIVKGFYSGSEPEGVEALLDSASSEVPKPVHIDLHNEPGKSELFIKEEKYSDESDLAKIKELINASKNPAIVLGSLAVRKLRNVDWGKIGVPVFTTAAGKGSIDENGPNAGGIITGEIKDLSPEATILTNADLIVSFGLRYAEVIVAAPFKAPLVNIDAAGGLADGFSPTINFVTSDPDSAASELIPILFKKKWGEDAITSARVELEKELFSDPWLPATLFRNFQKMFPDAALVLDTGFFCTVGETVWRARSPEFFLGSSVGRFMGSSIPTAIGFAISSDKRILSVSGDGGIVPYFPEIKIAVEKKLPILFLFMSDGGYGSVGLSGRAKGLSPRAFEFESSWWRAAETLGCKGAAIGSEKEFNDVIASWRKEAGPLFLETKFDPKKYGDMAKRLR</sequence>